<gene>
    <name evidence="2" type="ORF">BTM29_02810</name>
</gene>
<name>A0A1P8Q100_9LACO</name>
<dbReference type="Pfam" id="PF16993">
    <property type="entry name" value="Asp1"/>
    <property type="match status" value="1"/>
</dbReference>
<dbReference type="OrthoDB" id="2275418at2"/>
<sequence length="638" mass="73328">MKFLDMLRKLDNEPEKSSTSTDSASTQAPKDNSDSTEKVEENNLNNEVAEQKEQLPVTTHDKRVNIEEQMDSLSNHYAQLRNDLKTNLFSEKDEHETKKETLDKYLNTLKRDQKESNEKLADIKAQNDDAEIERLAGVHADQKEQQELLNQFKEQQQALSDKLTDANDQLNNKQDELEKNEKSETDMSASIKEEKDLQKMMVLMENQKNSIDKLYKERANVQKDIDNIKADINSLQENVDNVNKNLNSTTSTLDLLKSKVNQIEDKIKNDKNYRIETTAGLERHLQSLADERETIEGELKEVNDNIDYLEKYIKDVFHSAYLVRDVYLDSDKDYYVVADSFDAESKQDVFDTIKLIETKLQKPVTLVSTFYNNHLNDIIDKSAKKSNIHIPNVVSLFDQLQASSNPTTNTVSIPENDGWVTRTDVKTHDTVIYDQSNTLLMTVEYSEDKKIDRINYYKNDQVVKTNLYNDAGQLSSVKNFNKEKVLTEHNFYRTDGSIVLTVIFEDQKAISYQLFDKNGLLEHDFNNKSELINWWLESISPNTDNAIFIGNNNDLLYNLLIKADNLDSKSTIPLLQNVSENIKDIISMLDKNTDITNILVQYSKDLHAIESETNRDICVSVIRSSASGELALPESLEI</sequence>
<protein>
    <submittedName>
        <fullName evidence="2">Uncharacterized protein</fullName>
    </submittedName>
</protein>
<dbReference type="RefSeq" id="WP_076614057.1">
    <property type="nucleotide sequence ID" value="NZ_CP019323.1"/>
</dbReference>
<feature type="compositionally biased region" description="Basic and acidic residues" evidence="1">
    <location>
        <begin position="49"/>
        <end position="65"/>
    </location>
</feature>
<feature type="compositionally biased region" description="Low complexity" evidence="1">
    <location>
        <begin position="17"/>
        <end position="26"/>
    </location>
</feature>
<dbReference type="STRING" id="1847728.BTM29_02810"/>
<dbReference type="Proteomes" id="UP000187499">
    <property type="component" value="Chromosome"/>
</dbReference>
<dbReference type="AlphaFoldDB" id="A0A1P8Q100"/>
<dbReference type="Gene3D" id="3.90.930.1">
    <property type="match status" value="1"/>
</dbReference>
<dbReference type="KEGG" id="lalw:BTM29_02810"/>
<dbReference type="GO" id="GO:0015031">
    <property type="term" value="P:protein transport"/>
    <property type="evidence" value="ECO:0007669"/>
    <property type="project" value="InterPro"/>
</dbReference>
<evidence type="ECO:0000313" key="2">
    <source>
        <dbReference type="EMBL" id="APX71553.1"/>
    </source>
</evidence>
<evidence type="ECO:0000256" key="1">
    <source>
        <dbReference type="SAM" id="MobiDB-lite"/>
    </source>
</evidence>
<accession>A0A1P8Q100</accession>
<evidence type="ECO:0000313" key="3">
    <source>
        <dbReference type="Proteomes" id="UP000187499"/>
    </source>
</evidence>
<keyword evidence="3" id="KW-1185">Reference proteome</keyword>
<dbReference type="InterPro" id="IPR022372">
    <property type="entry name" value="Accessory_SS_Asp1"/>
</dbReference>
<dbReference type="EMBL" id="CP019323">
    <property type="protein sequence ID" value="APX71553.1"/>
    <property type="molecule type" value="Genomic_DNA"/>
</dbReference>
<feature type="compositionally biased region" description="Basic and acidic residues" evidence="1">
    <location>
        <begin position="1"/>
        <end position="16"/>
    </location>
</feature>
<proteinExistence type="predicted"/>
<feature type="compositionally biased region" description="Basic and acidic residues" evidence="1">
    <location>
        <begin position="31"/>
        <end position="41"/>
    </location>
</feature>
<dbReference type="Gene3D" id="1.10.287.1490">
    <property type="match status" value="1"/>
</dbReference>
<feature type="region of interest" description="Disordered" evidence="1">
    <location>
        <begin position="1"/>
        <end position="65"/>
    </location>
</feature>
<reference evidence="3" key="1">
    <citation type="submission" date="2016-12" db="EMBL/GenBank/DDBJ databases">
        <authorList>
            <person name="Jung M.Y."/>
            <person name="Lee S.H."/>
        </authorList>
    </citation>
    <scope>NUCLEOTIDE SEQUENCE [LARGE SCALE GENOMIC DNA]</scope>
    <source>
        <strain evidence="3">WiKim39</strain>
    </source>
</reference>
<organism evidence="2 3">
    <name type="scientific">Companilactobacillus allii</name>
    <dbReference type="NCBI Taxonomy" id="1847728"/>
    <lineage>
        <taxon>Bacteria</taxon>
        <taxon>Bacillati</taxon>
        <taxon>Bacillota</taxon>
        <taxon>Bacilli</taxon>
        <taxon>Lactobacillales</taxon>
        <taxon>Lactobacillaceae</taxon>
        <taxon>Companilactobacillus</taxon>
    </lineage>
</organism>